<sequence>MFGGGRDTGAARTPEPRGEEPCTQEKEDTERAKGVMASDASHALEAALEQMDGIIAGTKTGADISDGTCEPGLASPASYMNPFPVLHLVEDLRLALEMLDHPQERASLLSQIPGPTAAYIKEWFEDSLSQVNHHGAASNETYQERLARLEGDKESLILQVSVLTDQVEAQGEKIRDLEVCLEGHQVKLNAAEEMLQQELLSRTSLETQKLDLMTEVSELKLKLVGMEKEQREQEEKQRKAESVLNVISELQEQMCRLQLDIHRQIQERFLLSRDNPEEVVAGDGAAEPQPCSQDNACGEGSPELLQELRHLKIKVEELENERNQYEWKLKATKAEVAQLQEQVALKDAEIERLHSQLSRTAALHSNHAEKDQEIQRLKMGMETLLVANEDKDRRIEELTGLLNQYRRVKEIVMVTQGPSERTLSINEEELEGSFRKWNTANKGPEDLFKPEMPPRCSSPTVGPPPLPQKSLETRAQKKLSCSLEDLRSESVDKSVDGNQLSPVVEPKDSPFLVEHKYPTLPGKLSGATPNGEAAKSTSTASQPDPAGSSLLKLNRGRSVSAPVLGDTESGWDDTAMANDLSSTSSGTESGPQSPLTPDGKRSPKGIKKFWGKIRRTQSGNFNTDAPGMAEFRRGGLRATAGPRLSRTRDSKGQKSDANAPFAQWSTERVCTWLEDFGLGQYVIFARQWVTSGHTLLTATPQDMEKELGIKHPLHRKKLVLAVKAINTKQEEKSALLDHIWVTRWLDDIGLPQYKDQFHESRVDGRMLQYLTVNDLLFLKVTSQLHHLSIKCAIHVLHVNKFNPHCLHRRPADESNLSPSEVVQWSNHRVMEWLRSVDLAEYAPNLRGSGVHGGLIILEPRFTGDTLAMLLNIPPQKTLLRRHLTTKFNALIGPEAEQEKREKMTSPAYTPLTTTAKVRPRKLGFSHFGNIRKKKFDESTDYICPMEPSDSTGDSHRVYSGYRGLSPLDAPELDGLDQTMLSQDQLLNDSRLVAPNCEDWR</sequence>
<feature type="coiled-coil region" evidence="4">
    <location>
        <begin position="139"/>
        <end position="166"/>
    </location>
</feature>
<protein>
    <submittedName>
        <fullName evidence="8">Liprin-beta-2 isoform X3</fullName>
    </submittedName>
</protein>
<evidence type="ECO:0000313" key="7">
    <source>
        <dbReference type="Proteomes" id="UP001652662"/>
    </source>
</evidence>
<dbReference type="InterPro" id="IPR029515">
    <property type="entry name" value="Liprin"/>
</dbReference>
<evidence type="ECO:0000256" key="5">
    <source>
        <dbReference type="SAM" id="MobiDB-lite"/>
    </source>
</evidence>
<evidence type="ECO:0000313" key="8">
    <source>
        <dbReference type="RefSeq" id="XP_070482278.1"/>
    </source>
</evidence>
<feature type="compositionally biased region" description="Polar residues" evidence="5">
    <location>
        <begin position="579"/>
        <end position="595"/>
    </location>
</feature>
<dbReference type="Pfam" id="PF00536">
    <property type="entry name" value="SAM_1"/>
    <property type="match status" value="2"/>
</dbReference>
<dbReference type="PROSITE" id="PS50105">
    <property type="entry name" value="SAM_DOMAIN"/>
    <property type="match status" value="3"/>
</dbReference>
<dbReference type="GeneID" id="103547314"/>
<gene>
    <name evidence="8" type="primary">PPFIBP2</name>
</gene>
<dbReference type="CDD" id="cd09566">
    <property type="entry name" value="SAM_liprin-beta1_2_repeat2"/>
    <property type="match status" value="1"/>
</dbReference>
<feature type="domain" description="SAM" evidence="6">
    <location>
        <begin position="741"/>
        <end position="799"/>
    </location>
</feature>
<dbReference type="CDD" id="cd09569">
    <property type="entry name" value="SAM_liprin-beta1_2_repeat3"/>
    <property type="match status" value="1"/>
</dbReference>
<feature type="coiled-coil region" evidence="4">
    <location>
        <begin position="216"/>
        <end position="253"/>
    </location>
</feature>
<proteinExistence type="inferred from homology"/>
<evidence type="ECO:0000256" key="3">
    <source>
        <dbReference type="ARBA" id="ARBA00023054"/>
    </source>
</evidence>
<dbReference type="PANTHER" id="PTHR12587:SF18">
    <property type="entry name" value="LIPRIN-BETA-2"/>
    <property type="match status" value="1"/>
</dbReference>
<dbReference type="InterPro" id="IPR037619">
    <property type="entry name" value="LIPB1/2_SAM_3rd"/>
</dbReference>
<keyword evidence="3 4" id="KW-0175">Coiled coil</keyword>
<organism evidence="7 8">
    <name type="scientific">Equus przewalskii</name>
    <name type="common">Przewalski's horse</name>
    <name type="synonym">Equus caballus przewalskii</name>
    <dbReference type="NCBI Taxonomy" id="9798"/>
    <lineage>
        <taxon>Eukaryota</taxon>
        <taxon>Metazoa</taxon>
        <taxon>Chordata</taxon>
        <taxon>Craniata</taxon>
        <taxon>Vertebrata</taxon>
        <taxon>Euteleostomi</taxon>
        <taxon>Mammalia</taxon>
        <taxon>Eutheria</taxon>
        <taxon>Laurasiatheria</taxon>
        <taxon>Perissodactyla</taxon>
        <taxon>Equidae</taxon>
        <taxon>Equus</taxon>
    </lineage>
</organism>
<evidence type="ECO:0000256" key="1">
    <source>
        <dbReference type="ARBA" id="ARBA00007547"/>
    </source>
</evidence>
<dbReference type="SUPFAM" id="SSF47769">
    <property type="entry name" value="SAM/Pointed domain"/>
    <property type="match status" value="3"/>
</dbReference>
<feature type="compositionally biased region" description="Basic and acidic residues" evidence="5">
    <location>
        <begin position="14"/>
        <end position="32"/>
    </location>
</feature>
<dbReference type="PANTHER" id="PTHR12587">
    <property type="entry name" value="LAR INTERACTING PROTEIN LIP -RELATED PROTEIN"/>
    <property type="match status" value="1"/>
</dbReference>
<feature type="coiled-coil region" evidence="4">
    <location>
        <begin position="301"/>
        <end position="356"/>
    </location>
</feature>
<dbReference type="InterPro" id="IPR037617">
    <property type="entry name" value="LIPB1/2_SAM_1"/>
</dbReference>
<accession>A0ABM4PYL1</accession>
<feature type="domain" description="SAM" evidence="6">
    <location>
        <begin position="824"/>
        <end position="855"/>
    </location>
</feature>
<evidence type="ECO:0000256" key="4">
    <source>
        <dbReference type="SAM" id="Coils"/>
    </source>
</evidence>
<keyword evidence="7" id="KW-1185">Reference proteome</keyword>
<feature type="region of interest" description="Disordered" evidence="5">
    <location>
        <begin position="1"/>
        <end position="32"/>
    </location>
</feature>
<evidence type="ECO:0000256" key="2">
    <source>
        <dbReference type="ARBA" id="ARBA00022737"/>
    </source>
</evidence>
<feature type="compositionally biased region" description="Basic and acidic residues" evidence="5">
    <location>
        <begin position="505"/>
        <end position="517"/>
    </location>
</feature>
<dbReference type="InterPro" id="IPR001660">
    <property type="entry name" value="SAM"/>
</dbReference>
<feature type="compositionally biased region" description="Basic residues" evidence="5">
    <location>
        <begin position="602"/>
        <end position="615"/>
    </location>
</feature>
<dbReference type="Pfam" id="PF07647">
    <property type="entry name" value="SAM_2"/>
    <property type="match status" value="1"/>
</dbReference>
<dbReference type="CDD" id="cd09563">
    <property type="entry name" value="SAM_liprin-beta1_2_repeat1"/>
    <property type="match status" value="1"/>
</dbReference>
<comment type="similarity">
    <text evidence="1">Belongs to the liprin family. Liprin-beta subfamily.</text>
</comment>
<dbReference type="RefSeq" id="XP_070482278.1">
    <property type="nucleotide sequence ID" value="XM_070626177.1"/>
</dbReference>
<dbReference type="SMART" id="SM00454">
    <property type="entry name" value="SAM"/>
    <property type="match status" value="3"/>
</dbReference>
<name>A0ABM4PYL1_EQUPR</name>
<keyword evidence="2" id="KW-0677">Repeat</keyword>
<feature type="region of interest" description="Disordered" evidence="5">
    <location>
        <begin position="437"/>
        <end position="659"/>
    </location>
</feature>
<dbReference type="InterPro" id="IPR037618">
    <property type="entry name" value="LIPB1/2_SAM_2nd"/>
</dbReference>
<dbReference type="Gene3D" id="1.10.150.50">
    <property type="entry name" value="Transcription Factor, Ets-1"/>
    <property type="match status" value="3"/>
</dbReference>
<dbReference type="InterPro" id="IPR058914">
    <property type="entry name" value="LIPB1/2_CC"/>
</dbReference>
<dbReference type="Proteomes" id="UP001652662">
    <property type="component" value="Chromosome 6"/>
</dbReference>
<reference evidence="8" key="1">
    <citation type="submission" date="2025-08" db="UniProtKB">
        <authorList>
            <consortium name="RefSeq"/>
        </authorList>
    </citation>
    <scope>IDENTIFICATION</scope>
    <source>
        <tissue evidence="8">Blood</tissue>
    </source>
</reference>
<feature type="domain" description="SAM" evidence="6">
    <location>
        <begin position="664"/>
        <end position="728"/>
    </location>
</feature>
<dbReference type="InterPro" id="IPR013761">
    <property type="entry name" value="SAM/pointed_sf"/>
</dbReference>
<dbReference type="Pfam" id="PF26022">
    <property type="entry name" value="CC_Liprin_beta"/>
    <property type="match status" value="1"/>
</dbReference>
<evidence type="ECO:0000259" key="6">
    <source>
        <dbReference type="PROSITE" id="PS50105"/>
    </source>
</evidence>
<feature type="compositionally biased region" description="Basic and acidic residues" evidence="5">
    <location>
        <begin position="484"/>
        <end position="495"/>
    </location>
</feature>